<gene>
    <name evidence="1" type="ORF">CAMP_LOCUS11981</name>
</gene>
<evidence type="ECO:0000313" key="2">
    <source>
        <dbReference type="Proteomes" id="UP001152747"/>
    </source>
</evidence>
<name>A0A9P1IQT6_9PELO</name>
<sequence>MNVHKKPSKTNAIEEYEKLENVDVEERPIEIRTRNSNVMNRYPEMVDYAYIQLDINDSPIEKKKKKKKQKEEWV</sequence>
<reference evidence="1" key="1">
    <citation type="submission" date="2022-11" db="EMBL/GenBank/DDBJ databases">
        <authorList>
            <person name="Kikuchi T."/>
        </authorList>
    </citation>
    <scope>NUCLEOTIDE SEQUENCE</scope>
    <source>
        <strain evidence="1">PS1010</strain>
    </source>
</reference>
<comment type="caution">
    <text evidence="1">The sequence shown here is derived from an EMBL/GenBank/DDBJ whole genome shotgun (WGS) entry which is preliminary data.</text>
</comment>
<protein>
    <submittedName>
        <fullName evidence="1">Uncharacterized protein</fullName>
    </submittedName>
</protein>
<evidence type="ECO:0000313" key="1">
    <source>
        <dbReference type="EMBL" id="CAI5449344.1"/>
    </source>
</evidence>
<accession>A0A9P1IQT6</accession>
<keyword evidence="2" id="KW-1185">Reference proteome</keyword>
<dbReference type="EMBL" id="CANHGI010000004">
    <property type="protein sequence ID" value="CAI5449344.1"/>
    <property type="molecule type" value="Genomic_DNA"/>
</dbReference>
<proteinExistence type="predicted"/>
<dbReference type="AlphaFoldDB" id="A0A9P1IQT6"/>
<dbReference type="Proteomes" id="UP001152747">
    <property type="component" value="Unassembled WGS sequence"/>
</dbReference>
<organism evidence="1 2">
    <name type="scientific">Caenorhabditis angaria</name>
    <dbReference type="NCBI Taxonomy" id="860376"/>
    <lineage>
        <taxon>Eukaryota</taxon>
        <taxon>Metazoa</taxon>
        <taxon>Ecdysozoa</taxon>
        <taxon>Nematoda</taxon>
        <taxon>Chromadorea</taxon>
        <taxon>Rhabditida</taxon>
        <taxon>Rhabditina</taxon>
        <taxon>Rhabditomorpha</taxon>
        <taxon>Rhabditoidea</taxon>
        <taxon>Rhabditidae</taxon>
        <taxon>Peloderinae</taxon>
        <taxon>Caenorhabditis</taxon>
    </lineage>
</organism>